<dbReference type="KEGG" id="dtx:ATSB10_02350"/>
<gene>
    <name evidence="2" type="ORF">ATSB10_02350</name>
</gene>
<dbReference type="InterPro" id="IPR021306">
    <property type="entry name" value="DUF2878"/>
</dbReference>
<feature type="transmembrane region" description="Helical" evidence="1">
    <location>
        <begin position="12"/>
        <end position="39"/>
    </location>
</feature>
<feature type="transmembrane region" description="Helical" evidence="1">
    <location>
        <begin position="81"/>
        <end position="100"/>
    </location>
</feature>
<name>A0A161IUU2_9GAMM</name>
<keyword evidence="3" id="KW-1185">Reference proteome</keyword>
<dbReference type="EMBL" id="CP014841">
    <property type="protein sequence ID" value="AND67689.1"/>
    <property type="molecule type" value="Genomic_DNA"/>
</dbReference>
<sequence>MNAWANAIAYQLVWFAAIWGASSGHWWLAPLALLPFAAWMLGRSEGGADALLMPIAVLIGAVLDSSLAASGLVAYASPVPFAQAAPLWILSIWAAFSLTLRHSFRFLHGRWPLAAMLGAVGAPMAYLGAARGWHAVAFPLGTTPAVVALAAGWAVAMPLLIGLAVRVERTSTPAPARGEAHVA</sequence>
<protein>
    <recommendedName>
        <fullName evidence="4">DUF2878 domain-containing protein</fullName>
    </recommendedName>
</protein>
<dbReference type="AlphaFoldDB" id="A0A161IUU2"/>
<dbReference type="STRING" id="445710.ATSB10_02350"/>
<keyword evidence="1" id="KW-0472">Membrane</keyword>
<proteinExistence type="predicted"/>
<evidence type="ECO:0008006" key="4">
    <source>
        <dbReference type="Google" id="ProtNLM"/>
    </source>
</evidence>
<reference evidence="2 3" key="1">
    <citation type="submission" date="2016-02" db="EMBL/GenBank/DDBJ databases">
        <title>Complete genome sequencing and analysis of ATSB10, Dyella thiooxydans isolated from rhizosphere soil of sunflower (Helianthus annuus L.).</title>
        <authorList>
            <person name="Lee Y."/>
            <person name="Hwangbo K."/>
            <person name="Chung H."/>
            <person name="Yoo J."/>
            <person name="Kim K.Y."/>
            <person name="Sa T.M."/>
            <person name="Um Y."/>
            <person name="Madhaiyan M."/>
        </authorList>
    </citation>
    <scope>NUCLEOTIDE SEQUENCE [LARGE SCALE GENOMIC DNA]</scope>
    <source>
        <strain evidence="2 3">ATSB10</strain>
    </source>
</reference>
<organism evidence="2 3">
    <name type="scientific">Dyella thiooxydans</name>
    <dbReference type="NCBI Taxonomy" id="445710"/>
    <lineage>
        <taxon>Bacteria</taxon>
        <taxon>Pseudomonadati</taxon>
        <taxon>Pseudomonadota</taxon>
        <taxon>Gammaproteobacteria</taxon>
        <taxon>Lysobacterales</taxon>
        <taxon>Rhodanobacteraceae</taxon>
        <taxon>Dyella</taxon>
    </lineage>
</organism>
<keyword evidence="1" id="KW-0812">Transmembrane</keyword>
<dbReference type="RefSeq" id="WP_063670039.1">
    <property type="nucleotide sequence ID" value="NZ_CP014841.1"/>
</dbReference>
<feature type="transmembrane region" description="Helical" evidence="1">
    <location>
        <begin position="112"/>
        <end position="133"/>
    </location>
</feature>
<keyword evidence="1" id="KW-1133">Transmembrane helix</keyword>
<feature type="transmembrane region" description="Helical" evidence="1">
    <location>
        <begin position="51"/>
        <end position="75"/>
    </location>
</feature>
<evidence type="ECO:0000313" key="3">
    <source>
        <dbReference type="Proteomes" id="UP000077255"/>
    </source>
</evidence>
<dbReference type="Pfam" id="PF11086">
    <property type="entry name" value="DUF2878"/>
    <property type="match status" value="1"/>
</dbReference>
<dbReference type="OrthoDB" id="288800at2"/>
<dbReference type="Proteomes" id="UP000077255">
    <property type="component" value="Chromosome"/>
</dbReference>
<feature type="transmembrane region" description="Helical" evidence="1">
    <location>
        <begin position="145"/>
        <end position="165"/>
    </location>
</feature>
<dbReference type="PATRIC" id="fig|445710.3.peg.233"/>
<accession>A0A161IUU2</accession>
<evidence type="ECO:0000313" key="2">
    <source>
        <dbReference type="EMBL" id="AND67689.1"/>
    </source>
</evidence>
<evidence type="ECO:0000256" key="1">
    <source>
        <dbReference type="SAM" id="Phobius"/>
    </source>
</evidence>